<dbReference type="GO" id="GO:1990961">
    <property type="term" value="P:xenobiotic detoxification by transmembrane export across the plasma membrane"/>
    <property type="evidence" value="ECO:0007669"/>
    <property type="project" value="InterPro"/>
</dbReference>
<sequence length="431" mass="45030">MLNFGLLLFCYPGHTVACARVQSASRNGWDSFMSQGKQRLTTPLLLGLALITATPALSTDMYLPALPMIATDLDTTTPLVQLTLSAFMAGMAVGQLIIGPISDSLGRRRLLLVGAVVSLVASIGCALAPSIGVLIGMRLLQGLGGGACVVIARAIVPDLARGREAAQAFSLLMIIQAIAPVLAPVVGGVISAPFGWRAVFWALALINAAQLLVAVIGIRESRPVAERTGVGLGGMLSNYLHVLRNPRFLAYAAVLAVTFGAMFSYISASPFVLQNQLGMTPLMFSVVFAVNSLALMISGFLNRRLLNSVHPHRIMAGAMVGFISLNVLFLVQVALIRSTPLFLVLLFLIVAHVPLIMANATALGTAVVRERAGSGSAVMGFLQFSMGGLISPVVGLGADRALSMAVSMVGCALCAGIAVWFAGRHPLPDMG</sequence>
<protein>
    <submittedName>
        <fullName evidence="10">Putative membrane transport protein</fullName>
    </submittedName>
</protein>
<keyword evidence="4" id="KW-1003">Cell membrane</keyword>
<dbReference type="PANTHER" id="PTHR23502">
    <property type="entry name" value="MAJOR FACILITATOR SUPERFAMILY"/>
    <property type="match status" value="1"/>
</dbReference>
<evidence type="ECO:0000256" key="1">
    <source>
        <dbReference type="ARBA" id="ARBA00004651"/>
    </source>
</evidence>
<feature type="transmembrane region" description="Helical" evidence="8">
    <location>
        <begin position="110"/>
        <end position="133"/>
    </location>
</feature>
<evidence type="ECO:0000256" key="8">
    <source>
        <dbReference type="SAM" id="Phobius"/>
    </source>
</evidence>
<dbReference type="PANTHER" id="PTHR23502:SF132">
    <property type="entry name" value="POLYAMINE TRANSPORTER 2-RELATED"/>
    <property type="match status" value="1"/>
</dbReference>
<dbReference type="PROSITE" id="PS00216">
    <property type="entry name" value="SUGAR_TRANSPORT_1"/>
    <property type="match status" value="1"/>
</dbReference>
<proteinExistence type="inferred from homology"/>
<dbReference type="KEGG" id="cef:CE2581"/>
<name>Q8FMC6_COREF</name>
<comment type="similarity">
    <text evidence="2">Belongs to the major facilitator superfamily. Bcr/CmlA family.</text>
</comment>
<evidence type="ECO:0000256" key="7">
    <source>
        <dbReference type="ARBA" id="ARBA00023136"/>
    </source>
</evidence>
<accession>Q8FMC6</accession>
<evidence type="ECO:0000313" key="10">
    <source>
        <dbReference type="EMBL" id="BAC19391.1"/>
    </source>
</evidence>
<dbReference type="GO" id="GO:0042910">
    <property type="term" value="F:xenobiotic transmembrane transporter activity"/>
    <property type="evidence" value="ECO:0007669"/>
    <property type="project" value="InterPro"/>
</dbReference>
<keyword evidence="11" id="KW-1185">Reference proteome</keyword>
<organism evidence="10 11">
    <name type="scientific">Corynebacterium efficiens (strain DSM 44549 / YS-314 / AJ 12310 / JCM 11189 / NBRC 100395)</name>
    <dbReference type="NCBI Taxonomy" id="196164"/>
    <lineage>
        <taxon>Bacteria</taxon>
        <taxon>Bacillati</taxon>
        <taxon>Actinomycetota</taxon>
        <taxon>Actinomycetes</taxon>
        <taxon>Mycobacteriales</taxon>
        <taxon>Corynebacteriaceae</taxon>
        <taxon>Corynebacterium</taxon>
    </lineage>
</organism>
<dbReference type="InterPro" id="IPR004812">
    <property type="entry name" value="Efflux_drug-R_Bcr/CmlA"/>
</dbReference>
<feature type="transmembrane region" description="Helical" evidence="8">
    <location>
        <begin position="40"/>
        <end position="58"/>
    </location>
</feature>
<dbReference type="InterPro" id="IPR011701">
    <property type="entry name" value="MFS"/>
</dbReference>
<dbReference type="Gene3D" id="1.20.1720.10">
    <property type="entry name" value="Multidrug resistance protein D"/>
    <property type="match status" value="1"/>
</dbReference>
<feature type="transmembrane region" description="Helical" evidence="8">
    <location>
        <begin position="248"/>
        <end position="268"/>
    </location>
</feature>
<reference evidence="10 11" key="1">
    <citation type="journal article" date="2003" name="Genome Res.">
        <title>Comparative complete genome sequence analysis of the amino acid replacements responsible for the thermostability of Corynebacterium efficiens.</title>
        <authorList>
            <person name="Nishio Y."/>
            <person name="Nakamura Y."/>
            <person name="Kawarabayasi Y."/>
            <person name="Usuda Y."/>
            <person name="Kimura E."/>
            <person name="Sugimoto S."/>
            <person name="Matsui K."/>
            <person name="Yamagishi A."/>
            <person name="Kikuchi H."/>
            <person name="Ikeo K."/>
            <person name="Gojobori T."/>
        </authorList>
    </citation>
    <scope>NUCLEOTIDE SEQUENCE [LARGE SCALE GENOMIC DNA]</scope>
    <source>
        <strain evidence="11">DSM 44549 / YS-314 / AJ 12310 / JCM 11189 / NBRC 100395</strain>
    </source>
</reference>
<dbReference type="InterPro" id="IPR005829">
    <property type="entry name" value="Sugar_transporter_CS"/>
</dbReference>
<feature type="transmembrane region" description="Helical" evidence="8">
    <location>
        <begin position="314"/>
        <end position="335"/>
    </location>
</feature>
<keyword evidence="6 8" id="KW-1133">Transmembrane helix</keyword>
<dbReference type="InterPro" id="IPR036259">
    <property type="entry name" value="MFS_trans_sf"/>
</dbReference>
<evidence type="ECO:0000256" key="4">
    <source>
        <dbReference type="ARBA" id="ARBA00022475"/>
    </source>
</evidence>
<feature type="transmembrane region" description="Helical" evidence="8">
    <location>
        <begin position="380"/>
        <end position="398"/>
    </location>
</feature>
<dbReference type="SUPFAM" id="SSF103473">
    <property type="entry name" value="MFS general substrate transporter"/>
    <property type="match status" value="1"/>
</dbReference>
<feature type="transmembrane region" description="Helical" evidence="8">
    <location>
        <begin position="280"/>
        <end position="302"/>
    </location>
</feature>
<evidence type="ECO:0000256" key="6">
    <source>
        <dbReference type="ARBA" id="ARBA00022989"/>
    </source>
</evidence>
<keyword evidence="3" id="KW-0813">Transport</keyword>
<feature type="transmembrane region" description="Helical" evidence="8">
    <location>
        <begin position="139"/>
        <end position="156"/>
    </location>
</feature>
<feature type="transmembrane region" description="Helical" evidence="8">
    <location>
        <begin position="404"/>
        <end position="423"/>
    </location>
</feature>
<dbReference type="GO" id="GO:0005886">
    <property type="term" value="C:plasma membrane"/>
    <property type="evidence" value="ECO:0007669"/>
    <property type="project" value="UniProtKB-SubCell"/>
</dbReference>
<dbReference type="Pfam" id="PF07690">
    <property type="entry name" value="MFS_1"/>
    <property type="match status" value="1"/>
</dbReference>
<feature type="domain" description="Major facilitator superfamily (MFS) profile" evidence="9">
    <location>
        <begin position="44"/>
        <end position="431"/>
    </location>
</feature>
<evidence type="ECO:0000313" key="11">
    <source>
        <dbReference type="Proteomes" id="UP000001409"/>
    </source>
</evidence>
<dbReference type="PROSITE" id="PS50850">
    <property type="entry name" value="MFS"/>
    <property type="match status" value="1"/>
</dbReference>
<dbReference type="Proteomes" id="UP000001409">
    <property type="component" value="Chromosome"/>
</dbReference>
<dbReference type="EMBL" id="BA000035">
    <property type="protein sequence ID" value="BAC19391.1"/>
    <property type="molecule type" value="Genomic_DNA"/>
</dbReference>
<dbReference type="eggNOG" id="COG2814">
    <property type="taxonomic scope" value="Bacteria"/>
</dbReference>
<evidence type="ECO:0000256" key="5">
    <source>
        <dbReference type="ARBA" id="ARBA00022692"/>
    </source>
</evidence>
<evidence type="ECO:0000259" key="9">
    <source>
        <dbReference type="PROSITE" id="PS50850"/>
    </source>
</evidence>
<dbReference type="CDD" id="cd17320">
    <property type="entry name" value="MFS_MdfA_MDR_like"/>
    <property type="match status" value="1"/>
</dbReference>
<feature type="transmembrane region" description="Helical" evidence="8">
    <location>
        <begin position="78"/>
        <end position="98"/>
    </location>
</feature>
<evidence type="ECO:0000256" key="2">
    <source>
        <dbReference type="ARBA" id="ARBA00006236"/>
    </source>
</evidence>
<dbReference type="AlphaFoldDB" id="Q8FMC6"/>
<keyword evidence="5 8" id="KW-0812">Transmembrane</keyword>
<feature type="transmembrane region" description="Helical" evidence="8">
    <location>
        <begin position="168"/>
        <end position="192"/>
    </location>
</feature>
<dbReference type="HOGENOM" id="CLU_001265_47_0_11"/>
<keyword evidence="7 8" id="KW-0472">Membrane</keyword>
<comment type="subcellular location">
    <subcellularLocation>
        <location evidence="1">Cell membrane</location>
        <topology evidence="1">Multi-pass membrane protein</topology>
    </subcellularLocation>
</comment>
<dbReference type="NCBIfam" id="TIGR00710">
    <property type="entry name" value="efflux_Bcr_CflA"/>
    <property type="match status" value="1"/>
</dbReference>
<feature type="transmembrane region" description="Helical" evidence="8">
    <location>
        <begin position="198"/>
        <end position="218"/>
    </location>
</feature>
<dbReference type="InterPro" id="IPR020846">
    <property type="entry name" value="MFS_dom"/>
</dbReference>
<feature type="transmembrane region" description="Helical" evidence="8">
    <location>
        <begin position="341"/>
        <end position="368"/>
    </location>
</feature>
<evidence type="ECO:0000256" key="3">
    <source>
        <dbReference type="ARBA" id="ARBA00022448"/>
    </source>
</evidence>